<protein>
    <submittedName>
        <fullName evidence="5">ABC transporter substrate-binding protein</fullName>
    </submittedName>
</protein>
<gene>
    <name evidence="5" type="ORF">E1262_29420</name>
</gene>
<dbReference type="AlphaFoldDB" id="A0A4R4ZXH2"/>
<evidence type="ECO:0000259" key="4">
    <source>
        <dbReference type="PROSITE" id="PS50983"/>
    </source>
</evidence>
<dbReference type="InterPro" id="IPR002491">
    <property type="entry name" value="ABC_transptr_periplasmic_BD"/>
</dbReference>
<proteinExistence type="inferred from homology"/>
<dbReference type="Proteomes" id="UP000295217">
    <property type="component" value="Unassembled WGS sequence"/>
</dbReference>
<accession>A0A4R4ZXH2</accession>
<dbReference type="PANTHER" id="PTHR30535">
    <property type="entry name" value="VITAMIN B12-BINDING PROTEIN"/>
    <property type="match status" value="1"/>
</dbReference>
<feature type="region of interest" description="Disordered" evidence="2">
    <location>
        <begin position="29"/>
        <end position="57"/>
    </location>
</feature>
<organism evidence="5 6">
    <name type="scientific">Jiangella aurantiaca</name>
    <dbReference type="NCBI Taxonomy" id="2530373"/>
    <lineage>
        <taxon>Bacteria</taxon>
        <taxon>Bacillati</taxon>
        <taxon>Actinomycetota</taxon>
        <taxon>Actinomycetes</taxon>
        <taxon>Jiangellales</taxon>
        <taxon>Jiangellaceae</taxon>
        <taxon>Jiangella</taxon>
    </lineage>
</organism>
<dbReference type="PROSITE" id="PS50983">
    <property type="entry name" value="FE_B12_PBP"/>
    <property type="match status" value="1"/>
</dbReference>
<keyword evidence="3" id="KW-0732">Signal</keyword>
<evidence type="ECO:0000313" key="6">
    <source>
        <dbReference type="Proteomes" id="UP000295217"/>
    </source>
</evidence>
<comment type="similarity">
    <text evidence="1">Belongs to the bacterial solute-binding protein 8 family.</text>
</comment>
<sequence length="428" mass="45108">MVMRSTTWALRMGAGLAAVVLAAACGSSSDADGQQPGGTSDAEPAAGEATAPSGNPIGCLDDYQEGVDYFPDKVSAEHAGGWDVRYEDHYKVLTTTVTAAGGHAGASDRVIDSTYVLLQCGAPEPELTGDLAGATVVEIPSETFVDGGSVLYASVEKLGIADTLVGSAEPFIGDVEAPYLPEVAQRIQSGAVAEIGYEVNYELLAETDPDFYTNYAGDDAMFGQIDQLGIPIVFYFPYTETPLGAAEQVKFLSLFFNLEAAANEIFDPIEQRYVELREQVADVASRPSVLIGVVGDGGDVTTRENQRFEPQLVREAGGEPVPDLDGGGIATVSLEQFLDDGADADVWLDLTFFPSHETAADYVAADPRLATLGPLSNGGTYHRVGPRGSDYFLSGAVDVDLMLADMVSVLHPDVLPGHDLAFLAHVPS</sequence>
<dbReference type="Gene3D" id="3.40.50.1980">
    <property type="entry name" value="Nitrogenase molybdenum iron protein domain"/>
    <property type="match status" value="2"/>
</dbReference>
<comment type="caution">
    <text evidence="5">The sequence shown here is derived from an EMBL/GenBank/DDBJ whole genome shotgun (WGS) entry which is preliminary data.</text>
</comment>
<evidence type="ECO:0000313" key="5">
    <source>
        <dbReference type="EMBL" id="TDD64028.1"/>
    </source>
</evidence>
<dbReference type="SUPFAM" id="SSF53807">
    <property type="entry name" value="Helical backbone' metal receptor"/>
    <property type="match status" value="1"/>
</dbReference>
<dbReference type="EMBL" id="SMLB01000080">
    <property type="protein sequence ID" value="TDD64028.1"/>
    <property type="molecule type" value="Genomic_DNA"/>
</dbReference>
<dbReference type="Pfam" id="PF01497">
    <property type="entry name" value="Peripla_BP_2"/>
    <property type="match status" value="1"/>
</dbReference>
<evidence type="ECO:0000256" key="2">
    <source>
        <dbReference type="SAM" id="MobiDB-lite"/>
    </source>
</evidence>
<dbReference type="PANTHER" id="PTHR30535:SF34">
    <property type="entry name" value="MOLYBDATE-BINDING PROTEIN MOLA"/>
    <property type="match status" value="1"/>
</dbReference>
<dbReference type="GO" id="GO:0071281">
    <property type="term" value="P:cellular response to iron ion"/>
    <property type="evidence" value="ECO:0007669"/>
    <property type="project" value="TreeGrafter"/>
</dbReference>
<keyword evidence="6" id="KW-1185">Reference proteome</keyword>
<feature type="chain" id="PRO_5020504674" evidence="3">
    <location>
        <begin position="32"/>
        <end position="428"/>
    </location>
</feature>
<feature type="domain" description="Fe/B12 periplasmic-binding" evidence="4">
    <location>
        <begin position="143"/>
        <end position="414"/>
    </location>
</feature>
<reference evidence="5 6" key="1">
    <citation type="submission" date="2019-02" db="EMBL/GenBank/DDBJ databases">
        <title>Draft genome sequences of novel Actinobacteria.</title>
        <authorList>
            <person name="Sahin N."/>
            <person name="Ay H."/>
            <person name="Saygin H."/>
        </authorList>
    </citation>
    <scope>NUCLEOTIDE SEQUENCE [LARGE SCALE GENOMIC DNA]</scope>
    <source>
        <strain evidence="5 6">8K307</strain>
    </source>
</reference>
<dbReference type="OrthoDB" id="9812528at2"/>
<feature type="signal peptide" evidence="3">
    <location>
        <begin position="1"/>
        <end position="31"/>
    </location>
</feature>
<dbReference type="InterPro" id="IPR050902">
    <property type="entry name" value="ABC_Transporter_SBP"/>
</dbReference>
<name>A0A4R4ZXH2_9ACTN</name>
<dbReference type="PROSITE" id="PS51257">
    <property type="entry name" value="PROKAR_LIPOPROTEIN"/>
    <property type="match status" value="1"/>
</dbReference>
<evidence type="ECO:0000256" key="3">
    <source>
        <dbReference type="SAM" id="SignalP"/>
    </source>
</evidence>
<evidence type="ECO:0000256" key="1">
    <source>
        <dbReference type="ARBA" id="ARBA00008814"/>
    </source>
</evidence>